<feature type="compositionally biased region" description="Polar residues" evidence="1">
    <location>
        <begin position="57"/>
        <end position="73"/>
    </location>
</feature>
<gene>
    <name evidence="2" type="ORF">DVH24_029654</name>
</gene>
<evidence type="ECO:0000313" key="2">
    <source>
        <dbReference type="EMBL" id="RXH74933.1"/>
    </source>
</evidence>
<evidence type="ECO:0000256" key="1">
    <source>
        <dbReference type="SAM" id="MobiDB-lite"/>
    </source>
</evidence>
<organism evidence="2 3">
    <name type="scientific">Malus domestica</name>
    <name type="common">Apple</name>
    <name type="synonym">Pyrus malus</name>
    <dbReference type="NCBI Taxonomy" id="3750"/>
    <lineage>
        <taxon>Eukaryota</taxon>
        <taxon>Viridiplantae</taxon>
        <taxon>Streptophyta</taxon>
        <taxon>Embryophyta</taxon>
        <taxon>Tracheophyta</taxon>
        <taxon>Spermatophyta</taxon>
        <taxon>Magnoliopsida</taxon>
        <taxon>eudicotyledons</taxon>
        <taxon>Gunneridae</taxon>
        <taxon>Pentapetalae</taxon>
        <taxon>rosids</taxon>
        <taxon>fabids</taxon>
        <taxon>Rosales</taxon>
        <taxon>Rosaceae</taxon>
        <taxon>Amygdaloideae</taxon>
        <taxon>Maleae</taxon>
        <taxon>Malus</taxon>
    </lineage>
</organism>
<name>A0A498I1E4_MALDO</name>
<reference evidence="2 3" key="1">
    <citation type="submission" date="2018-10" db="EMBL/GenBank/DDBJ databases">
        <title>A high-quality apple genome assembly.</title>
        <authorList>
            <person name="Hu J."/>
        </authorList>
    </citation>
    <scope>NUCLEOTIDE SEQUENCE [LARGE SCALE GENOMIC DNA]</scope>
    <source>
        <strain evidence="3">cv. HFTH1</strain>
        <tissue evidence="2">Young leaf</tissue>
    </source>
</reference>
<dbReference type="EMBL" id="RDQH01000341">
    <property type="protein sequence ID" value="RXH74933.1"/>
    <property type="molecule type" value="Genomic_DNA"/>
</dbReference>
<protein>
    <submittedName>
        <fullName evidence="2">Uncharacterized protein</fullName>
    </submittedName>
</protein>
<proteinExistence type="predicted"/>
<feature type="region of interest" description="Disordered" evidence="1">
    <location>
        <begin position="113"/>
        <end position="147"/>
    </location>
</feature>
<keyword evidence="3" id="KW-1185">Reference proteome</keyword>
<dbReference type="AlphaFoldDB" id="A0A498I1E4"/>
<comment type="caution">
    <text evidence="2">The sequence shown here is derived from an EMBL/GenBank/DDBJ whole genome shotgun (WGS) entry which is preliminary data.</text>
</comment>
<feature type="region of interest" description="Disordered" evidence="1">
    <location>
        <begin position="57"/>
        <end position="78"/>
    </location>
</feature>
<dbReference type="Proteomes" id="UP000290289">
    <property type="component" value="Chromosome 15"/>
</dbReference>
<evidence type="ECO:0000313" key="3">
    <source>
        <dbReference type="Proteomes" id="UP000290289"/>
    </source>
</evidence>
<accession>A0A498I1E4</accession>
<feature type="compositionally biased region" description="Polar residues" evidence="1">
    <location>
        <begin position="138"/>
        <end position="147"/>
    </location>
</feature>
<sequence length="147" mass="16064">MTSIFIFQKDDWFERERIEIESEMKQQSSQGKKSSYQDAAIELGKELMSNLISNHRTASRVSQTLSPTGSVVATSPPDMGMTGVPPVMPINPTVFIALTSSTSLVMHPILSARRTHQQPQSSEEAEQYGEASSIHGEGSQTSNASFS</sequence>